<evidence type="ECO:0000313" key="3">
    <source>
        <dbReference type="EMBL" id="RLN65702.1"/>
    </source>
</evidence>
<dbReference type="SUPFAM" id="SSF81296">
    <property type="entry name" value="E set domains"/>
    <property type="match status" value="1"/>
</dbReference>
<dbReference type="Pfam" id="PF07691">
    <property type="entry name" value="PA14"/>
    <property type="match status" value="1"/>
</dbReference>
<organism evidence="3 4">
    <name type="scientific">Phytophthora kernoviae</name>
    <dbReference type="NCBI Taxonomy" id="325452"/>
    <lineage>
        <taxon>Eukaryota</taxon>
        <taxon>Sar</taxon>
        <taxon>Stramenopiles</taxon>
        <taxon>Oomycota</taxon>
        <taxon>Peronosporomycetes</taxon>
        <taxon>Peronosporales</taxon>
        <taxon>Peronosporaceae</taxon>
        <taxon>Phytophthora</taxon>
    </lineage>
</organism>
<gene>
    <name evidence="2" type="ORF">BBJ29_005633</name>
    <name evidence="3" type="ORF">BBP00_00002703</name>
</gene>
<evidence type="ECO:0000313" key="4">
    <source>
        <dbReference type="Proteomes" id="UP000277300"/>
    </source>
</evidence>
<dbReference type="InterPro" id="IPR037524">
    <property type="entry name" value="PA14/GLEYA"/>
</dbReference>
<sequence length="616" mass="65460">MYTYPATASPTTTSLDLITPALPRSQADPPVVFIAGALIETRLTTRDSFGNVLETGGNYFQLDKAVRAFLNVPIVDEKNGSYLITLRPTRSMLFPFTPKLMMPGGVNASYYAANAVPDTADPAPKNSLLELQRHDPSINFDFGDRPPQYVQSAGTFSVRWEGFLLPQFSEIYTFEVEVMGLANLRVGSATAAVTAGDASVSVKVPLTAQTFVQLELNFSKPQDLPNAAVQLLWSSLSQAREVIPSSQLFTSWGIVNNVPLLDVKPALAEPTAFTAEFASAWLPTSETVQAVVDKPLIFITVVRDRFGNRLSGEDYCTLYVKLPQVPQGSTQPDLVITDLLDGSYKVLLTPHLTGIFSFLIAALPDAQKANAPAGGASLVSFLSTYNIKGSRFNLQVDPGLPSAAMTTLIGGGFVTATAGKRTAFALELRDGSSNLLTIAMVTSYLSQVQVKLKSISKGIEVPANASQVGEGDPDFFSGQEVRVEYTATLAGLYTVLLSVDGGTTFAQKTTTLNVFPNVATAATSLVSPNGVGAASTGGGLGPQISTNQGYTYHVTVRDTFGNTRTSGGDLVIVRINGPDNLIGTITDLSNGDYVVAYHVARPGPKTCPVLCVLSTL</sequence>
<proteinExistence type="predicted"/>
<dbReference type="Proteomes" id="UP000277300">
    <property type="component" value="Unassembled WGS sequence"/>
</dbReference>
<dbReference type="InterPro" id="IPR013783">
    <property type="entry name" value="Ig-like_fold"/>
</dbReference>
<dbReference type="SUPFAM" id="SSF56988">
    <property type="entry name" value="Anthrax protective antigen"/>
    <property type="match status" value="1"/>
</dbReference>
<dbReference type="AlphaFoldDB" id="A0A3F2RXK0"/>
<dbReference type="EMBL" id="MBAD02002426">
    <property type="protein sequence ID" value="RLN47617.1"/>
    <property type="molecule type" value="Genomic_DNA"/>
</dbReference>
<evidence type="ECO:0000313" key="5">
    <source>
        <dbReference type="Proteomes" id="UP000284657"/>
    </source>
</evidence>
<dbReference type="PROSITE" id="PS51820">
    <property type="entry name" value="PA14"/>
    <property type="match status" value="1"/>
</dbReference>
<comment type="caution">
    <text evidence="3">The sequence shown here is derived from an EMBL/GenBank/DDBJ whole genome shotgun (WGS) entry which is preliminary data.</text>
</comment>
<feature type="domain" description="PA14" evidence="1">
    <location>
        <begin position="101"/>
        <end position="247"/>
    </location>
</feature>
<dbReference type="Gene3D" id="2.60.40.10">
    <property type="entry name" value="Immunoglobulins"/>
    <property type="match status" value="1"/>
</dbReference>
<dbReference type="EMBL" id="MBDO02000049">
    <property type="protein sequence ID" value="RLN65702.1"/>
    <property type="molecule type" value="Genomic_DNA"/>
</dbReference>
<dbReference type="Proteomes" id="UP000284657">
    <property type="component" value="Unassembled WGS sequence"/>
</dbReference>
<dbReference type="Gene3D" id="3.90.182.10">
    <property type="entry name" value="Toxin - Anthrax Protective Antigen,domain 1"/>
    <property type="match status" value="1"/>
</dbReference>
<reference evidence="4 5" key="1">
    <citation type="submission" date="2018-07" db="EMBL/GenBank/DDBJ databases">
        <title>Genome sequencing of oomycete isolates from Chile give support for New Zealand origin for Phytophthora kernoviae and make available the first Nothophytophthora sp. genome.</title>
        <authorList>
            <person name="Studholme D.J."/>
            <person name="Sanfuentes E."/>
            <person name="Panda P."/>
            <person name="Hill R."/>
            <person name="Sambles C."/>
            <person name="Grant M."/>
            <person name="Williams N.M."/>
            <person name="Mcdougal R.L."/>
        </authorList>
    </citation>
    <scope>NUCLEOTIDE SEQUENCE [LARGE SCALE GENOMIC DNA]</scope>
    <source>
        <strain evidence="3">Chile6</strain>
        <strain evidence="2">Chile7</strain>
    </source>
</reference>
<accession>A0A3F2RXK0</accession>
<evidence type="ECO:0000313" key="2">
    <source>
        <dbReference type="EMBL" id="RLN47617.1"/>
    </source>
</evidence>
<name>A0A3F2RXK0_9STRA</name>
<dbReference type="OrthoDB" id="442731at2759"/>
<evidence type="ECO:0000259" key="1">
    <source>
        <dbReference type="PROSITE" id="PS51820"/>
    </source>
</evidence>
<dbReference type="InterPro" id="IPR011658">
    <property type="entry name" value="PA14_dom"/>
</dbReference>
<protein>
    <recommendedName>
        <fullName evidence="1">PA14 domain-containing protein</fullName>
    </recommendedName>
</protein>
<dbReference type="InterPro" id="IPR014756">
    <property type="entry name" value="Ig_E-set"/>
</dbReference>